<dbReference type="AlphaFoldDB" id="A0A5C4MHU9"/>
<keyword evidence="7" id="KW-0256">Endoplasmic reticulum</keyword>
<evidence type="ECO:0000256" key="4">
    <source>
        <dbReference type="ARBA" id="ARBA00022679"/>
    </source>
</evidence>
<name>A0A5C4MHU9_9RHOB</name>
<protein>
    <recommendedName>
        <fullName evidence="14">Peptide O-xylosyltransferase</fullName>
    </recommendedName>
</protein>
<evidence type="ECO:0000256" key="3">
    <source>
        <dbReference type="ARBA" id="ARBA00022676"/>
    </source>
</evidence>
<dbReference type="Proteomes" id="UP000305887">
    <property type="component" value="Unassembled WGS sequence"/>
</dbReference>
<accession>A0A5C4MHU9</accession>
<keyword evidence="4 15" id="KW-0808">Transferase</keyword>
<dbReference type="GO" id="GO:0030158">
    <property type="term" value="F:protein xylosyltransferase activity"/>
    <property type="evidence" value="ECO:0007669"/>
    <property type="project" value="InterPro"/>
</dbReference>
<dbReference type="PANTHER" id="PTHR46025">
    <property type="entry name" value="XYLOSYLTRANSFERASE OXT"/>
    <property type="match status" value="1"/>
</dbReference>
<dbReference type="GO" id="GO:0015012">
    <property type="term" value="P:heparan sulfate proteoglycan biosynthetic process"/>
    <property type="evidence" value="ECO:0007669"/>
    <property type="project" value="TreeGrafter"/>
</dbReference>
<dbReference type="EMBL" id="VDFU01000058">
    <property type="protein sequence ID" value="TNC44206.1"/>
    <property type="molecule type" value="Genomic_DNA"/>
</dbReference>
<evidence type="ECO:0000256" key="1">
    <source>
        <dbReference type="ARBA" id="ARBA00004323"/>
    </source>
</evidence>
<dbReference type="PANTHER" id="PTHR46025:SF3">
    <property type="entry name" value="XYLOSYLTRANSFERASE OXT"/>
    <property type="match status" value="1"/>
</dbReference>
<organism evidence="15 16">
    <name type="scientific">Rubellimicrobium rubrum</name>
    <dbReference type="NCBI Taxonomy" id="2585369"/>
    <lineage>
        <taxon>Bacteria</taxon>
        <taxon>Pseudomonadati</taxon>
        <taxon>Pseudomonadota</taxon>
        <taxon>Alphaproteobacteria</taxon>
        <taxon>Rhodobacterales</taxon>
        <taxon>Roseobacteraceae</taxon>
        <taxon>Rubellimicrobium</taxon>
    </lineage>
</organism>
<comment type="caution">
    <text evidence="15">The sequence shown here is derived from an EMBL/GenBank/DDBJ whole genome shotgun (WGS) entry which is preliminary data.</text>
</comment>
<keyword evidence="10" id="KW-0333">Golgi apparatus</keyword>
<keyword evidence="8" id="KW-0735">Signal-anchor</keyword>
<keyword evidence="5" id="KW-0812">Transmembrane</keyword>
<evidence type="ECO:0000256" key="12">
    <source>
        <dbReference type="ARBA" id="ARBA00023157"/>
    </source>
</evidence>
<comment type="subcellular location">
    <subcellularLocation>
        <location evidence="2">Endoplasmic reticulum membrane</location>
        <topology evidence="2">Single-pass type II membrane protein</topology>
    </subcellularLocation>
    <subcellularLocation>
        <location evidence="1">Golgi apparatus membrane</location>
        <topology evidence="1">Single-pass type II membrane protein</topology>
    </subcellularLocation>
</comment>
<dbReference type="OrthoDB" id="7943907at2"/>
<evidence type="ECO:0000256" key="9">
    <source>
        <dbReference type="ARBA" id="ARBA00022989"/>
    </source>
</evidence>
<evidence type="ECO:0000256" key="5">
    <source>
        <dbReference type="ARBA" id="ARBA00022692"/>
    </source>
</evidence>
<keyword evidence="3 15" id="KW-0328">Glycosyltransferase</keyword>
<dbReference type="Pfam" id="PF02485">
    <property type="entry name" value="Branch"/>
    <property type="match status" value="1"/>
</dbReference>
<dbReference type="InterPro" id="IPR043538">
    <property type="entry name" value="XYLT"/>
</dbReference>
<dbReference type="GO" id="GO:0016020">
    <property type="term" value="C:membrane"/>
    <property type="evidence" value="ECO:0007669"/>
    <property type="project" value="InterPro"/>
</dbReference>
<evidence type="ECO:0000256" key="11">
    <source>
        <dbReference type="ARBA" id="ARBA00023136"/>
    </source>
</evidence>
<dbReference type="InterPro" id="IPR003406">
    <property type="entry name" value="Glyco_trans_14"/>
</dbReference>
<dbReference type="GO" id="GO:0046872">
    <property type="term" value="F:metal ion binding"/>
    <property type="evidence" value="ECO:0007669"/>
    <property type="project" value="UniProtKB-KW"/>
</dbReference>
<dbReference type="GO" id="GO:0050650">
    <property type="term" value="P:chondroitin sulfate proteoglycan biosynthetic process"/>
    <property type="evidence" value="ECO:0007669"/>
    <property type="project" value="TreeGrafter"/>
</dbReference>
<keyword evidence="13" id="KW-0325">Glycoprotein</keyword>
<evidence type="ECO:0000256" key="8">
    <source>
        <dbReference type="ARBA" id="ARBA00022968"/>
    </source>
</evidence>
<sequence length="617" mass="70192">MKIAFVILAHERPQHVMELCEVLVASTTDAVAFIHYDLRSPDADYETLKAAVAQNERIRLVHARVAGRWGSFGLIEAPLNALAQVEAEGLEPDYVMLLSGSCLPCRPLAQLERYLEQNAGREFIEAEDESWVGNGWRSERWRYRFWFDHKTQHTAEWAFLQMQRLLRLKRRFPEGLEPRFGSQWWTLTWRTCRAILADVRAKPDRLRFFRSVWIPDEMFFQTYARKLAGPDRITGFGLTHFQFTNRGKPVVYHDDHIGYVGTLPRFFVRKAGPRAEALRRHCFSLAALPDDGAPLQEIGERRYDYQLTVEAQTHYPTPGQLFYRSQYVDTTDPVLSSIRAPYVVLVGPPVLTRAVADRIGGTLSNQFTIFGEVFAPDRVDLGPGRASIGGLHRDDVAIRNAHPALFLVRLRSRTTACPVITWSPFHHASLLEAVLRDPQALIVACLPFTEEEGQDRRLLHLASHPDRLTIPISPGLLPEYSPQLIRKLLFDILGEPRGNWPHWLGSLLSYREQPTAPWARDRIIAMPWSWGEEQSASELHRELFSRSLAACRFRTRPWFAALQSVLQNVAQGKEMERRINELLADFAICDESAASTQKHQLVIGAGAAPVGGEQVAV</sequence>
<evidence type="ECO:0000256" key="13">
    <source>
        <dbReference type="ARBA" id="ARBA00023180"/>
    </source>
</evidence>
<keyword evidence="11" id="KW-0472">Membrane</keyword>
<evidence type="ECO:0000256" key="6">
    <source>
        <dbReference type="ARBA" id="ARBA00022723"/>
    </source>
</evidence>
<gene>
    <name evidence="15" type="ORF">FHG66_20715</name>
</gene>
<dbReference type="RefSeq" id="WP_139079049.1">
    <property type="nucleotide sequence ID" value="NZ_VDFU01000058.1"/>
</dbReference>
<evidence type="ECO:0000313" key="15">
    <source>
        <dbReference type="EMBL" id="TNC44206.1"/>
    </source>
</evidence>
<proteinExistence type="predicted"/>
<evidence type="ECO:0000256" key="7">
    <source>
        <dbReference type="ARBA" id="ARBA00022824"/>
    </source>
</evidence>
<evidence type="ECO:0000256" key="2">
    <source>
        <dbReference type="ARBA" id="ARBA00004648"/>
    </source>
</evidence>
<keyword evidence="6" id="KW-0479">Metal-binding</keyword>
<evidence type="ECO:0000313" key="16">
    <source>
        <dbReference type="Proteomes" id="UP000305887"/>
    </source>
</evidence>
<evidence type="ECO:0000256" key="14">
    <source>
        <dbReference type="ARBA" id="ARBA00042865"/>
    </source>
</evidence>
<reference evidence="15 16" key="1">
    <citation type="submission" date="2019-06" db="EMBL/GenBank/DDBJ databases">
        <title>YIM 131921 draft genome.</title>
        <authorList>
            <person name="Jiang L."/>
        </authorList>
    </citation>
    <scope>NUCLEOTIDE SEQUENCE [LARGE SCALE GENOMIC DNA]</scope>
    <source>
        <strain evidence="15 16">YIM 131921</strain>
    </source>
</reference>
<keyword evidence="9" id="KW-1133">Transmembrane helix</keyword>
<keyword evidence="16" id="KW-1185">Reference proteome</keyword>
<evidence type="ECO:0000256" key="10">
    <source>
        <dbReference type="ARBA" id="ARBA00023034"/>
    </source>
</evidence>
<keyword evidence="12" id="KW-1015">Disulfide bond</keyword>